<feature type="chain" id="PRO_5040119226" description="MD-2-related lipid-recognition domain-containing protein" evidence="4">
    <location>
        <begin position="22"/>
        <end position="159"/>
    </location>
</feature>
<comment type="similarity">
    <text evidence="2">Belongs to the NPC2 family.</text>
</comment>
<dbReference type="GO" id="GO:0005576">
    <property type="term" value="C:extracellular region"/>
    <property type="evidence" value="ECO:0007669"/>
    <property type="project" value="UniProtKB-SubCell"/>
</dbReference>
<dbReference type="GO" id="GO:0015918">
    <property type="term" value="P:sterol transport"/>
    <property type="evidence" value="ECO:0007669"/>
    <property type="project" value="InterPro"/>
</dbReference>
<evidence type="ECO:0000256" key="3">
    <source>
        <dbReference type="ARBA" id="ARBA00022525"/>
    </source>
</evidence>
<dbReference type="FunFam" id="2.60.40.770:FF:000001">
    <property type="entry name" value="NPC intracellular cholesterol transporter 2"/>
    <property type="match status" value="1"/>
</dbReference>
<comment type="subcellular location">
    <subcellularLocation>
        <location evidence="1">Secreted</location>
    </subcellularLocation>
</comment>
<dbReference type="InterPro" id="IPR039670">
    <property type="entry name" value="NPC2-like"/>
</dbReference>
<name>A0A9P0AIZ6_BEMTA</name>
<dbReference type="PANTHER" id="PTHR11306">
    <property type="entry name" value="NIEMANN PICK TYPE C2 PROTEIN NPC2-RELATED"/>
    <property type="match status" value="1"/>
</dbReference>
<evidence type="ECO:0000256" key="2">
    <source>
        <dbReference type="ARBA" id="ARBA00006370"/>
    </source>
</evidence>
<keyword evidence="3" id="KW-0964">Secreted</keyword>
<dbReference type="InterPro" id="IPR014756">
    <property type="entry name" value="Ig_E-set"/>
</dbReference>
<keyword evidence="4" id="KW-0732">Signal</keyword>
<evidence type="ECO:0000256" key="4">
    <source>
        <dbReference type="SAM" id="SignalP"/>
    </source>
</evidence>
<sequence length="159" mass="18045">MNYCLVSVVVAIVSCLALVRSEIVPWTPCPVYGKAANETKQCDINQVRISPCVEAKDGKPCKMYRNTTGSIEFDFTPYFSGEQIGARVYWASLLDIPFLDMNSDGCLYTTCPMEAGKNYTLKYGLLIRESYPPGNYPIKWKVWNEKNDECCFMYAVKLK</sequence>
<evidence type="ECO:0000259" key="5">
    <source>
        <dbReference type="SMART" id="SM00737"/>
    </source>
</evidence>
<dbReference type="SUPFAM" id="SSF81296">
    <property type="entry name" value="E set domains"/>
    <property type="match status" value="1"/>
</dbReference>
<reference evidence="6" key="1">
    <citation type="submission" date="2021-12" db="EMBL/GenBank/DDBJ databases">
        <authorList>
            <person name="King R."/>
        </authorList>
    </citation>
    <scope>NUCLEOTIDE SEQUENCE</scope>
</reference>
<organism evidence="6 7">
    <name type="scientific">Bemisia tabaci</name>
    <name type="common">Sweetpotato whitefly</name>
    <name type="synonym">Aleurodes tabaci</name>
    <dbReference type="NCBI Taxonomy" id="7038"/>
    <lineage>
        <taxon>Eukaryota</taxon>
        <taxon>Metazoa</taxon>
        <taxon>Ecdysozoa</taxon>
        <taxon>Arthropoda</taxon>
        <taxon>Hexapoda</taxon>
        <taxon>Insecta</taxon>
        <taxon>Pterygota</taxon>
        <taxon>Neoptera</taxon>
        <taxon>Paraneoptera</taxon>
        <taxon>Hemiptera</taxon>
        <taxon>Sternorrhyncha</taxon>
        <taxon>Aleyrodoidea</taxon>
        <taxon>Aleyrodidae</taxon>
        <taxon>Aleyrodinae</taxon>
        <taxon>Bemisia</taxon>
    </lineage>
</organism>
<dbReference type="AlphaFoldDB" id="A0A9P0AIZ6"/>
<feature type="domain" description="MD-2-related lipid-recognition" evidence="5">
    <location>
        <begin position="26"/>
        <end position="156"/>
    </location>
</feature>
<evidence type="ECO:0000313" key="6">
    <source>
        <dbReference type="EMBL" id="CAH0393870.1"/>
    </source>
</evidence>
<evidence type="ECO:0000256" key="1">
    <source>
        <dbReference type="ARBA" id="ARBA00004613"/>
    </source>
</evidence>
<proteinExistence type="inferred from homology"/>
<gene>
    <name evidence="6" type="ORF">BEMITA_LOCUS12225</name>
</gene>
<feature type="signal peptide" evidence="4">
    <location>
        <begin position="1"/>
        <end position="21"/>
    </location>
</feature>
<evidence type="ECO:0000313" key="7">
    <source>
        <dbReference type="Proteomes" id="UP001152759"/>
    </source>
</evidence>
<dbReference type="InterPro" id="IPR003172">
    <property type="entry name" value="ML_dom"/>
</dbReference>
<dbReference type="Gene3D" id="2.60.40.770">
    <property type="match status" value="1"/>
</dbReference>
<dbReference type="PANTHER" id="PTHR11306:SF55">
    <property type="entry name" value="GEO08227P1-RELATED"/>
    <property type="match status" value="1"/>
</dbReference>
<protein>
    <recommendedName>
        <fullName evidence="5">MD-2-related lipid-recognition domain-containing protein</fullName>
    </recommendedName>
</protein>
<dbReference type="SMART" id="SM00737">
    <property type="entry name" value="ML"/>
    <property type="match status" value="1"/>
</dbReference>
<dbReference type="Pfam" id="PF02221">
    <property type="entry name" value="E1_DerP2_DerF2"/>
    <property type="match status" value="1"/>
</dbReference>
<dbReference type="GO" id="GO:0032934">
    <property type="term" value="F:sterol binding"/>
    <property type="evidence" value="ECO:0007669"/>
    <property type="project" value="InterPro"/>
</dbReference>
<accession>A0A9P0AIZ6</accession>
<keyword evidence="7" id="KW-1185">Reference proteome</keyword>
<dbReference type="KEGG" id="btab:109030180"/>
<dbReference type="EMBL" id="OU963868">
    <property type="protein sequence ID" value="CAH0393870.1"/>
    <property type="molecule type" value="Genomic_DNA"/>
</dbReference>
<dbReference type="Proteomes" id="UP001152759">
    <property type="component" value="Chromosome 7"/>
</dbReference>